<protein>
    <submittedName>
        <fullName evidence="3">Serine protease</fullName>
    </submittedName>
</protein>
<dbReference type="FunFam" id="3.40.50.1820:FF:000140">
    <property type="entry name" value="Esterase/lipase/thioesterase family protein"/>
    <property type="match status" value="1"/>
</dbReference>
<dbReference type="GO" id="GO:0034338">
    <property type="term" value="F:short-chain carboxylesterase activity"/>
    <property type="evidence" value="ECO:0007669"/>
    <property type="project" value="TreeGrafter"/>
</dbReference>
<dbReference type="Gene3D" id="3.40.50.1820">
    <property type="entry name" value="alpha/beta hydrolase"/>
    <property type="match status" value="1"/>
</dbReference>
<dbReference type="AlphaFoldDB" id="A0AAV3PRV3"/>
<sequence>MARALTTGGATTLSSSLSPLRHLKHLSSTPTTTSTTVASLTHHHSLEVLGGGKDIFIPALAKNLQKPYNSYPVIGWNRHLETIFAAFFRSRPDVGFNREILRTKDNGSVALDWVNGDVDRLPPDAPLLILLPGLTGGSQDTYVRHMLVRARSKGWRVVVFNSRGCGNSPVTSPQFYSASFLGDITEAVGHVGNLYPNADLYAVGWSLGANILVRYLGQEGESCRLSGAVSLCNPFDLVIADEDFHKGFNNVYDKALANSLRRIFMKHAHLFQNMGGEYNIPLVANAKTVREFDEGLTRVSFGFKSVDEYYSKSCSSDSVKLVRTPLLCIQADNDPIAPSRGIPRRDIEENRNCLLIVTPKGGHLGWVAGSEAPFGAPWTDPVVMDFLEYLQQVKSQDVETCSAMPASKSLKFKPEENNPYLTIDGQEEEAAMEMLKLEDEFVDRL</sequence>
<dbReference type="InterPro" id="IPR050960">
    <property type="entry name" value="AB_hydrolase_4_sf"/>
</dbReference>
<keyword evidence="4" id="KW-1185">Reference proteome</keyword>
<dbReference type="SUPFAM" id="SSF53474">
    <property type="entry name" value="alpha/beta-Hydrolases"/>
    <property type="match status" value="1"/>
</dbReference>
<dbReference type="Proteomes" id="UP001454036">
    <property type="component" value="Unassembled WGS sequence"/>
</dbReference>
<proteinExistence type="inferred from homology"/>
<comment type="similarity">
    <text evidence="1">Belongs to the AB hydrolase superfamily. AB hydrolase 4 family.</text>
</comment>
<evidence type="ECO:0000313" key="4">
    <source>
        <dbReference type="Proteomes" id="UP001454036"/>
    </source>
</evidence>
<keyword evidence="3" id="KW-0378">Hydrolase</keyword>
<comment type="caution">
    <text evidence="3">The sequence shown here is derived from an EMBL/GenBank/DDBJ whole genome shotgun (WGS) entry which is preliminary data.</text>
</comment>
<dbReference type="GO" id="GO:0008233">
    <property type="term" value="F:peptidase activity"/>
    <property type="evidence" value="ECO:0007669"/>
    <property type="project" value="UniProtKB-KW"/>
</dbReference>
<name>A0AAV3PRV3_LITER</name>
<evidence type="ECO:0000256" key="1">
    <source>
        <dbReference type="ARBA" id="ARBA00010884"/>
    </source>
</evidence>
<evidence type="ECO:0000313" key="3">
    <source>
        <dbReference type="EMBL" id="GAA0154507.1"/>
    </source>
</evidence>
<organism evidence="3 4">
    <name type="scientific">Lithospermum erythrorhizon</name>
    <name type="common">Purple gromwell</name>
    <name type="synonym">Lithospermum officinale var. erythrorhizon</name>
    <dbReference type="NCBI Taxonomy" id="34254"/>
    <lineage>
        <taxon>Eukaryota</taxon>
        <taxon>Viridiplantae</taxon>
        <taxon>Streptophyta</taxon>
        <taxon>Embryophyta</taxon>
        <taxon>Tracheophyta</taxon>
        <taxon>Spermatophyta</taxon>
        <taxon>Magnoliopsida</taxon>
        <taxon>eudicotyledons</taxon>
        <taxon>Gunneridae</taxon>
        <taxon>Pentapetalae</taxon>
        <taxon>asterids</taxon>
        <taxon>lamiids</taxon>
        <taxon>Boraginales</taxon>
        <taxon>Boraginaceae</taxon>
        <taxon>Boraginoideae</taxon>
        <taxon>Lithospermeae</taxon>
        <taxon>Lithospermum</taxon>
    </lineage>
</organism>
<dbReference type="EMBL" id="BAABME010002411">
    <property type="protein sequence ID" value="GAA0154507.1"/>
    <property type="molecule type" value="Genomic_DNA"/>
</dbReference>
<accession>A0AAV3PRV3</accession>
<gene>
    <name evidence="3" type="ORF">LIER_12466</name>
</gene>
<dbReference type="Pfam" id="PF00561">
    <property type="entry name" value="Abhydrolase_1"/>
    <property type="match status" value="1"/>
</dbReference>
<reference evidence="3 4" key="1">
    <citation type="submission" date="2024-01" db="EMBL/GenBank/DDBJ databases">
        <title>The complete chloroplast genome sequence of Lithospermum erythrorhizon: insights into the phylogenetic relationship among Boraginaceae species and the maternal lineages of purple gromwells.</title>
        <authorList>
            <person name="Okada T."/>
            <person name="Watanabe K."/>
        </authorList>
    </citation>
    <scope>NUCLEOTIDE SEQUENCE [LARGE SCALE GENOMIC DNA]</scope>
</reference>
<dbReference type="PANTHER" id="PTHR10794:SF84">
    <property type="entry name" value="ESTERASE_LIPASE_THIOESTERASE FAMILY PROTEIN"/>
    <property type="match status" value="1"/>
</dbReference>
<dbReference type="PANTHER" id="PTHR10794">
    <property type="entry name" value="ABHYDROLASE DOMAIN-CONTAINING PROTEIN"/>
    <property type="match status" value="1"/>
</dbReference>
<dbReference type="GO" id="GO:0006508">
    <property type="term" value="P:proteolysis"/>
    <property type="evidence" value="ECO:0007669"/>
    <property type="project" value="UniProtKB-KW"/>
</dbReference>
<keyword evidence="3" id="KW-0645">Protease</keyword>
<evidence type="ECO:0000259" key="2">
    <source>
        <dbReference type="Pfam" id="PF00561"/>
    </source>
</evidence>
<dbReference type="GO" id="GO:0047372">
    <property type="term" value="F:monoacylglycerol lipase activity"/>
    <property type="evidence" value="ECO:0007669"/>
    <property type="project" value="TreeGrafter"/>
</dbReference>
<feature type="domain" description="AB hydrolase-1" evidence="2">
    <location>
        <begin position="126"/>
        <end position="364"/>
    </location>
</feature>
<dbReference type="InterPro" id="IPR029058">
    <property type="entry name" value="AB_hydrolase_fold"/>
</dbReference>
<dbReference type="InterPro" id="IPR000073">
    <property type="entry name" value="AB_hydrolase_1"/>
</dbReference>